<reference evidence="1 2" key="1">
    <citation type="submission" date="2019-02" db="EMBL/GenBank/DDBJ databases">
        <title>Deep-cultivation of Planctomycetes and their phenomic and genomic characterization uncovers novel biology.</title>
        <authorList>
            <person name="Wiegand S."/>
            <person name="Jogler M."/>
            <person name="Boedeker C."/>
            <person name="Pinto D."/>
            <person name="Vollmers J."/>
            <person name="Rivas-Marin E."/>
            <person name="Kohn T."/>
            <person name="Peeters S.H."/>
            <person name="Heuer A."/>
            <person name="Rast P."/>
            <person name="Oberbeckmann S."/>
            <person name="Bunk B."/>
            <person name="Jeske O."/>
            <person name="Meyerdierks A."/>
            <person name="Storesund J.E."/>
            <person name="Kallscheuer N."/>
            <person name="Luecker S."/>
            <person name="Lage O.M."/>
            <person name="Pohl T."/>
            <person name="Merkel B.J."/>
            <person name="Hornburger P."/>
            <person name="Mueller R.-W."/>
            <person name="Bruemmer F."/>
            <person name="Labrenz M."/>
            <person name="Spormann A.M."/>
            <person name="Op den Camp H."/>
            <person name="Overmann J."/>
            <person name="Amann R."/>
            <person name="Jetten M.S.M."/>
            <person name="Mascher T."/>
            <person name="Medema M.H."/>
            <person name="Devos D.P."/>
            <person name="Kaster A.-K."/>
            <person name="Ovreas L."/>
            <person name="Rohde M."/>
            <person name="Galperin M.Y."/>
            <person name="Jogler C."/>
        </authorList>
    </citation>
    <scope>NUCLEOTIDE SEQUENCE [LARGE SCALE GENOMIC DNA]</scope>
    <source>
        <strain evidence="1 2">ElP</strain>
        <plasmid evidence="2">pelp_4</plasmid>
    </source>
</reference>
<dbReference type="Proteomes" id="UP000317835">
    <property type="component" value="Plasmid pElP_4"/>
</dbReference>
<geneLocation type="plasmid" evidence="2">
    <name>pelp_4</name>
</geneLocation>
<gene>
    <name evidence="1" type="ORF">ElP_75910</name>
</gene>
<keyword evidence="2" id="KW-1185">Reference proteome</keyword>
<evidence type="ECO:0000313" key="1">
    <source>
        <dbReference type="EMBL" id="QDV39619.1"/>
    </source>
</evidence>
<proteinExistence type="predicted"/>
<protein>
    <submittedName>
        <fullName evidence="1">Uncharacterized protein</fullName>
    </submittedName>
</protein>
<accession>A0A518HFJ5</accession>
<organism evidence="1 2">
    <name type="scientific">Tautonia plasticadhaerens</name>
    <dbReference type="NCBI Taxonomy" id="2527974"/>
    <lineage>
        <taxon>Bacteria</taxon>
        <taxon>Pseudomonadati</taxon>
        <taxon>Planctomycetota</taxon>
        <taxon>Planctomycetia</taxon>
        <taxon>Isosphaerales</taxon>
        <taxon>Isosphaeraceae</taxon>
        <taxon>Tautonia</taxon>
    </lineage>
</organism>
<dbReference type="AlphaFoldDB" id="A0A518HFJ5"/>
<dbReference type="EMBL" id="CP036430">
    <property type="protein sequence ID" value="QDV39619.1"/>
    <property type="molecule type" value="Genomic_DNA"/>
</dbReference>
<dbReference type="KEGG" id="tpla:ElP_75910"/>
<keyword evidence="1" id="KW-0614">Plasmid</keyword>
<name>A0A518HFJ5_9BACT</name>
<sequence>MLAGLLPLLADQAQQGRLGGEQHASLLEEFAGPGQQRGRLLQAAGFLEDEACQGRGLVGVEDGEPQVVSDACLMVRDRMLPGGVPLEPGRVDAQLQGDETQEFVADLQGLLGWEAAEEPDEAELIGEPEAVVFATAPGDLGQSASVRVASRTICARANESVAMGGPRGLENGRLVGHS</sequence>
<evidence type="ECO:0000313" key="2">
    <source>
        <dbReference type="Proteomes" id="UP000317835"/>
    </source>
</evidence>